<dbReference type="PRINTS" id="PR00412">
    <property type="entry name" value="EPOXHYDRLASE"/>
</dbReference>
<organism evidence="2 3">
    <name type="scientific">Venustampulla echinocandica</name>
    <dbReference type="NCBI Taxonomy" id="2656787"/>
    <lineage>
        <taxon>Eukaryota</taxon>
        <taxon>Fungi</taxon>
        <taxon>Dikarya</taxon>
        <taxon>Ascomycota</taxon>
        <taxon>Pezizomycotina</taxon>
        <taxon>Leotiomycetes</taxon>
        <taxon>Helotiales</taxon>
        <taxon>Pleuroascaceae</taxon>
        <taxon>Venustampulla</taxon>
    </lineage>
</organism>
<dbReference type="OrthoDB" id="2498029at2759"/>
<protein>
    <recommendedName>
        <fullName evidence="1">AB hydrolase-1 domain-containing protein</fullName>
    </recommendedName>
</protein>
<dbReference type="InterPro" id="IPR029058">
    <property type="entry name" value="AB_hydrolase_fold"/>
</dbReference>
<sequence length="278" mass="30073">MPRLLINGKSIFYFDDPQLEGGAAKQTATLFIHGLGSSSCIYKPVTPHLTQITRCIALDTPGSGLSHLGSSPQSVGTIAEDAVALLDFLEVKDKVVVVGHSMGCIVASYIAATFPDRVKGVVLMGPVNPSPALTEVFEQRINVVQNVEWQILTAADGIEYFANTIPTSATGPNTTSLQHAFIRALIIGTSPEGYISLCRVIAEAKPPRYDLIKVPLEILVGEHDKTAPREISETIMGAYGTQNNNKSIDVLANVGHWYCVENPERVQSLVTNFIKKRD</sequence>
<dbReference type="InterPro" id="IPR000073">
    <property type="entry name" value="AB_hydrolase_1"/>
</dbReference>
<proteinExistence type="predicted"/>
<accession>A0A370TJT0</accession>
<dbReference type="PANTHER" id="PTHR43798:SF5">
    <property type="entry name" value="MONOACYLGLYCEROL LIPASE ABHD6"/>
    <property type="match status" value="1"/>
</dbReference>
<dbReference type="PRINTS" id="PR00111">
    <property type="entry name" value="ABHYDROLASE"/>
</dbReference>
<feature type="domain" description="AB hydrolase-1" evidence="1">
    <location>
        <begin position="30"/>
        <end position="146"/>
    </location>
</feature>
<dbReference type="STRING" id="2656787.A0A370TJT0"/>
<dbReference type="Gene3D" id="3.40.50.1820">
    <property type="entry name" value="alpha/beta hydrolase"/>
    <property type="match status" value="1"/>
</dbReference>
<evidence type="ECO:0000313" key="3">
    <source>
        <dbReference type="Proteomes" id="UP000254866"/>
    </source>
</evidence>
<dbReference type="PANTHER" id="PTHR43798">
    <property type="entry name" value="MONOACYLGLYCEROL LIPASE"/>
    <property type="match status" value="1"/>
</dbReference>
<dbReference type="GO" id="GO:0047372">
    <property type="term" value="F:monoacylglycerol lipase activity"/>
    <property type="evidence" value="ECO:0007669"/>
    <property type="project" value="TreeGrafter"/>
</dbReference>
<dbReference type="GeneID" id="43599236"/>
<dbReference type="Pfam" id="PF00561">
    <property type="entry name" value="Abhydrolase_1"/>
    <property type="match status" value="1"/>
</dbReference>
<dbReference type="RefSeq" id="XP_031868431.1">
    <property type="nucleotide sequence ID" value="XM_032015010.1"/>
</dbReference>
<keyword evidence="3" id="KW-1185">Reference proteome</keyword>
<reference evidence="2 3" key="1">
    <citation type="journal article" date="2018" name="IMA Fungus">
        <title>IMA Genome-F 9: Draft genome sequence of Annulohypoxylon stygium, Aspergillus mulundensis, Berkeleyomyces basicola (syn. Thielaviopsis basicola), Ceratocystis smalleyi, two Cercospora beticola strains, Coleophoma cylindrospora, Fusarium fracticaudum, Phialophora cf. hyalina, and Morchella septimelata.</title>
        <authorList>
            <person name="Wingfield B.D."/>
            <person name="Bills G.F."/>
            <person name="Dong Y."/>
            <person name="Huang W."/>
            <person name="Nel W.J."/>
            <person name="Swalarsk-Parry B.S."/>
            <person name="Vaghefi N."/>
            <person name="Wilken P.M."/>
            <person name="An Z."/>
            <person name="de Beer Z.W."/>
            <person name="De Vos L."/>
            <person name="Chen L."/>
            <person name="Duong T.A."/>
            <person name="Gao Y."/>
            <person name="Hammerbacher A."/>
            <person name="Kikkert J.R."/>
            <person name="Li Y."/>
            <person name="Li H."/>
            <person name="Li K."/>
            <person name="Li Q."/>
            <person name="Liu X."/>
            <person name="Ma X."/>
            <person name="Naidoo K."/>
            <person name="Pethybridge S.J."/>
            <person name="Sun J."/>
            <person name="Steenkamp E.T."/>
            <person name="van der Nest M.A."/>
            <person name="van Wyk S."/>
            <person name="Wingfield M.J."/>
            <person name="Xiong C."/>
            <person name="Yue Q."/>
            <person name="Zhang X."/>
        </authorList>
    </citation>
    <scope>NUCLEOTIDE SEQUENCE [LARGE SCALE GENOMIC DNA]</scope>
    <source>
        <strain evidence="2 3">BP 5553</strain>
    </source>
</reference>
<dbReference type="EMBL" id="NPIC01000005">
    <property type="protein sequence ID" value="RDL35775.1"/>
    <property type="molecule type" value="Genomic_DNA"/>
</dbReference>
<dbReference type="Proteomes" id="UP000254866">
    <property type="component" value="Unassembled WGS sequence"/>
</dbReference>
<evidence type="ECO:0000259" key="1">
    <source>
        <dbReference type="Pfam" id="PF00561"/>
    </source>
</evidence>
<dbReference type="AlphaFoldDB" id="A0A370TJT0"/>
<comment type="caution">
    <text evidence="2">The sequence shown here is derived from an EMBL/GenBank/DDBJ whole genome shotgun (WGS) entry which is preliminary data.</text>
</comment>
<evidence type="ECO:0000313" key="2">
    <source>
        <dbReference type="EMBL" id="RDL35775.1"/>
    </source>
</evidence>
<gene>
    <name evidence="2" type="ORF">BP5553_06387</name>
</gene>
<name>A0A370TJT0_9HELO</name>
<dbReference type="GO" id="GO:0046464">
    <property type="term" value="P:acylglycerol catabolic process"/>
    <property type="evidence" value="ECO:0007669"/>
    <property type="project" value="TreeGrafter"/>
</dbReference>
<dbReference type="GO" id="GO:0016020">
    <property type="term" value="C:membrane"/>
    <property type="evidence" value="ECO:0007669"/>
    <property type="project" value="TreeGrafter"/>
</dbReference>
<dbReference type="InterPro" id="IPR050266">
    <property type="entry name" value="AB_hydrolase_sf"/>
</dbReference>
<dbReference type="SUPFAM" id="SSF53474">
    <property type="entry name" value="alpha/beta-Hydrolases"/>
    <property type="match status" value="1"/>
</dbReference>
<dbReference type="InterPro" id="IPR000639">
    <property type="entry name" value="Epox_hydrolase-like"/>
</dbReference>